<evidence type="ECO:0000256" key="4">
    <source>
        <dbReference type="RuleBase" id="RU003733"/>
    </source>
</evidence>
<proteinExistence type="inferred from homology"/>
<dbReference type="AlphaFoldDB" id="A0A7C1JVQ8"/>
<dbReference type="PIRSF" id="PIRSF000538">
    <property type="entry name" value="GlpK"/>
    <property type="match status" value="1"/>
</dbReference>
<gene>
    <name evidence="7" type="ORF">ENQ20_04455</name>
</gene>
<dbReference type="EMBL" id="DSMG01000051">
    <property type="protein sequence ID" value="HDX30728.1"/>
    <property type="molecule type" value="Genomic_DNA"/>
</dbReference>
<accession>A0A7C1JVQ8</accession>
<dbReference type="InterPro" id="IPR050406">
    <property type="entry name" value="FGGY_Carb_Kinase"/>
</dbReference>
<dbReference type="GO" id="GO:0005975">
    <property type="term" value="P:carbohydrate metabolic process"/>
    <property type="evidence" value="ECO:0007669"/>
    <property type="project" value="InterPro"/>
</dbReference>
<dbReference type="Pfam" id="PF00370">
    <property type="entry name" value="FGGY_N"/>
    <property type="match status" value="1"/>
</dbReference>
<dbReference type="PANTHER" id="PTHR43095">
    <property type="entry name" value="SUGAR KINASE"/>
    <property type="match status" value="1"/>
</dbReference>
<protein>
    <submittedName>
        <fullName evidence="7">Carbohydrate kinase</fullName>
    </submittedName>
</protein>
<dbReference type="Gene3D" id="3.30.420.40">
    <property type="match status" value="2"/>
</dbReference>
<dbReference type="PANTHER" id="PTHR43095:SF5">
    <property type="entry name" value="XYLULOSE KINASE"/>
    <property type="match status" value="1"/>
</dbReference>
<evidence type="ECO:0000259" key="5">
    <source>
        <dbReference type="Pfam" id="PF00370"/>
    </source>
</evidence>
<dbReference type="PROSITE" id="PS00445">
    <property type="entry name" value="FGGY_KINASES_2"/>
    <property type="match status" value="1"/>
</dbReference>
<dbReference type="InterPro" id="IPR018484">
    <property type="entry name" value="FGGY_N"/>
</dbReference>
<name>A0A7C1JVQ8_9CHLR</name>
<dbReference type="GO" id="GO:0016773">
    <property type="term" value="F:phosphotransferase activity, alcohol group as acceptor"/>
    <property type="evidence" value="ECO:0007669"/>
    <property type="project" value="InterPro"/>
</dbReference>
<dbReference type="InterPro" id="IPR000577">
    <property type="entry name" value="Carb_kinase_FGGY"/>
</dbReference>
<dbReference type="CDD" id="cd07804">
    <property type="entry name" value="ASKHA_NBD_FGGY_RrXK-like"/>
    <property type="match status" value="1"/>
</dbReference>
<dbReference type="Pfam" id="PF02782">
    <property type="entry name" value="FGGY_C"/>
    <property type="match status" value="1"/>
</dbReference>
<evidence type="ECO:0000256" key="2">
    <source>
        <dbReference type="ARBA" id="ARBA00022679"/>
    </source>
</evidence>
<keyword evidence="3 4" id="KW-0418">Kinase</keyword>
<dbReference type="SUPFAM" id="SSF53067">
    <property type="entry name" value="Actin-like ATPase domain"/>
    <property type="match status" value="2"/>
</dbReference>
<sequence>MVTEALLGIDIGTTAAKAILCDRNGAVLAQASEEYPTALPQPGWAEQDPEVWWQATCHVVRRVLGAARLPAQAVAGVGVSCQAPTLAAVDTAGRPLYPALIWMDRRAEPQCAQLRAEVEETLVATLNGGRIDPYYLAPKLRWLREHEPDIYARCHQVLQANGYIVHKLTGIFCMDSSHGPLTLCFDSARGEWSPRLIEAMQLNPEKLPPIRACGEVIGVVTSKAAEATGLAPGTPVIAGMTDGTAAAVEAGLTRPGDAAEMTGQSTVLLICSDAPYRGTALIPLGHAIPGLHLVVGAMSATGGALRWFRDQLGEHEVAEAQRQGVDPFELLSAEAAQSPPGANRLIFLPYMYGERSPIWDSAARGVFFGLSLATTKGDLVRAILEGAAYGLRHNVETAAEAGFVLKTLACVGGGARSALWNQIKADVLGRPVTLPQAASGAAMGDAILVAASVGLYTSLSEAVAAMVRSGPTFLPQAENQVRYNTLYRIYRQLYPALRPLFHELVETY</sequence>
<comment type="similarity">
    <text evidence="1 4">Belongs to the FGGY kinase family.</text>
</comment>
<evidence type="ECO:0000259" key="6">
    <source>
        <dbReference type="Pfam" id="PF02782"/>
    </source>
</evidence>
<evidence type="ECO:0000313" key="7">
    <source>
        <dbReference type="EMBL" id="HDX30728.1"/>
    </source>
</evidence>
<feature type="domain" description="Carbohydrate kinase FGGY C-terminal" evidence="6">
    <location>
        <begin position="283"/>
        <end position="451"/>
    </location>
</feature>
<organism evidence="7">
    <name type="scientific">Caldilinea aerophila</name>
    <dbReference type="NCBI Taxonomy" id="133453"/>
    <lineage>
        <taxon>Bacteria</taxon>
        <taxon>Bacillati</taxon>
        <taxon>Chloroflexota</taxon>
        <taxon>Caldilineae</taxon>
        <taxon>Caldilineales</taxon>
        <taxon>Caldilineaceae</taxon>
        <taxon>Caldilinea</taxon>
    </lineage>
</organism>
<comment type="caution">
    <text evidence="7">The sequence shown here is derived from an EMBL/GenBank/DDBJ whole genome shotgun (WGS) entry which is preliminary data.</text>
</comment>
<dbReference type="InterPro" id="IPR018483">
    <property type="entry name" value="Carb_kinase_FGGY_CS"/>
</dbReference>
<dbReference type="GO" id="GO:0016301">
    <property type="term" value="F:kinase activity"/>
    <property type="evidence" value="ECO:0007669"/>
    <property type="project" value="UniProtKB-KW"/>
</dbReference>
<dbReference type="InterPro" id="IPR018485">
    <property type="entry name" value="FGGY_C"/>
</dbReference>
<reference evidence="7" key="1">
    <citation type="journal article" date="2020" name="mSystems">
        <title>Genome- and Community-Level Interaction Insights into Carbon Utilization and Element Cycling Functions of Hydrothermarchaeota in Hydrothermal Sediment.</title>
        <authorList>
            <person name="Zhou Z."/>
            <person name="Liu Y."/>
            <person name="Xu W."/>
            <person name="Pan J."/>
            <person name="Luo Z.H."/>
            <person name="Li M."/>
        </authorList>
    </citation>
    <scope>NUCLEOTIDE SEQUENCE [LARGE SCALE GENOMIC DNA]</scope>
    <source>
        <strain evidence="7">SpSt-289</strain>
    </source>
</reference>
<evidence type="ECO:0000256" key="3">
    <source>
        <dbReference type="ARBA" id="ARBA00022777"/>
    </source>
</evidence>
<keyword evidence="2 4" id="KW-0808">Transferase</keyword>
<dbReference type="InterPro" id="IPR043129">
    <property type="entry name" value="ATPase_NBD"/>
</dbReference>
<evidence type="ECO:0000256" key="1">
    <source>
        <dbReference type="ARBA" id="ARBA00009156"/>
    </source>
</evidence>
<feature type="domain" description="Carbohydrate kinase FGGY N-terminal" evidence="5">
    <location>
        <begin position="6"/>
        <end position="248"/>
    </location>
</feature>